<dbReference type="PaxDb" id="4113-PGSC0003DMT400081707"/>
<proteinExistence type="predicted"/>
<dbReference type="HOGENOM" id="CLU_3036111_0_0_1"/>
<name>M1D4Y3_SOLTU</name>
<dbReference type="AlphaFoldDB" id="M1D4Y3"/>
<dbReference type="EnsemblPlants" id="PGSC0003DMT400081707">
    <property type="protein sequence ID" value="PGSC0003DMT400081707"/>
    <property type="gene ID" value="PGSC0003DMG400032078"/>
</dbReference>
<keyword evidence="2" id="KW-1185">Reference proteome</keyword>
<dbReference type="InParanoid" id="M1D4Y3"/>
<protein>
    <submittedName>
        <fullName evidence="1">Uncharacterized protein</fullName>
    </submittedName>
</protein>
<sequence>MYIRPKLLGLSKMMLHPCWILQKYTIFRESDTHVDIFKESEQHSIDNKMDSLNML</sequence>
<evidence type="ECO:0000313" key="1">
    <source>
        <dbReference type="EnsemblPlants" id="PGSC0003DMT400081707"/>
    </source>
</evidence>
<dbReference type="Gramene" id="PGSC0003DMT400081707">
    <property type="protein sequence ID" value="PGSC0003DMT400081707"/>
    <property type="gene ID" value="PGSC0003DMG400032078"/>
</dbReference>
<evidence type="ECO:0000313" key="2">
    <source>
        <dbReference type="Proteomes" id="UP000011115"/>
    </source>
</evidence>
<organism evidence="1 2">
    <name type="scientific">Solanum tuberosum</name>
    <name type="common">Potato</name>
    <dbReference type="NCBI Taxonomy" id="4113"/>
    <lineage>
        <taxon>Eukaryota</taxon>
        <taxon>Viridiplantae</taxon>
        <taxon>Streptophyta</taxon>
        <taxon>Embryophyta</taxon>
        <taxon>Tracheophyta</taxon>
        <taxon>Spermatophyta</taxon>
        <taxon>Magnoliopsida</taxon>
        <taxon>eudicotyledons</taxon>
        <taxon>Gunneridae</taxon>
        <taxon>Pentapetalae</taxon>
        <taxon>asterids</taxon>
        <taxon>lamiids</taxon>
        <taxon>Solanales</taxon>
        <taxon>Solanaceae</taxon>
        <taxon>Solanoideae</taxon>
        <taxon>Solaneae</taxon>
        <taxon>Solanum</taxon>
    </lineage>
</organism>
<dbReference type="Proteomes" id="UP000011115">
    <property type="component" value="Unassembled WGS sequence"/>
</dbReference>
<accession>M1D4Y3</accession>
<reference evidence="1" key="2">
    <citation type="submission" date="2015-06" db="UniProtKB">
        <authorList>
            <consortium name="EnsemblPlants"/>
        </authorList>
    </citation>
    <scope>IDENTIFICATION</scope>
    <source>
        <strain evidence="1">DM1-3 516 R44</strain>
    </source>
</reference>
<reference evidence="2" key="1">
    <citation type="journal article" date="2011" name="Nature">
        <title>Genome sequence and analysis of the tuber crop potato.</title>
        <authorList>
            <consortium name="The Potato Genome Sequencing Consortium"/>
        </authorList>
    </citation>
    <scope>NUCLEOTIDE SEQUENCE [LARGE SCALE GENOMIC DNA]</scope>
    <source>
        <strain evidence="2">cv. DM1-3 516 R44</strain>
    </source>
</reference>